<name>A0A3N4P0Z6_9FLAO</name>
<dbReference type="GO" id="GO:0005886">
    <property type="term" value="C:plasma membrane"/>
    <property type="evidence" value="ECO:0007669"/>
    <property type="project" value="UniProtKB-SubCell"/>
</dbReference>
<protein>
    <submittedName>
        <fullName evidence="8">Lipid A biosynthesis acyltransferase</fullName>
    </submittedName>
</protein>
<evidence type="ECO:0000256" key="7">
    <source>
        <dbReference type="SAM" id="Phobius"/>
    </source>
</evidence>
<evidence type="ECO:0000256" key="6">
    <source>
        <dbReference type="ARBA" id="ARBA00023315"/>
    </source>
</evidence>
<comment type="subcellular location">
    <subcellularLocation>
        <location evidence="1">Cell inner membrane</location>
    </subcellularLocation>
</comment>
<reference evidence="8 9" key="1">
    <citation type="submission" date="2018-11" db="EMBL/GenBank/DDBJ databases">
        <title>Aureibaculum marinum gen. nov., sp. nov., a member of the family Flavobacteriaceae isolated from the Bohai Sea.</title>
        <authorList>
            <person name="Ji X."/>
        </authorList>
    </citation>
    <scope>NUCLEOTIDE SEQUENCE [LARGE SCALE GENOMIC DNA]</scope>
    <source>
        <strain evidence="8 9">BH-SD17</strain>
    </source>
</reference>
<keyword evidence="5 7" id="KW-0472">Membrane</keyword>
<feature type="transmembrane region" description="Helical" evidence="7">
    <location>
        <begin position="12"/>
        <end position="35"/>
    </location>
</feature>
<keyword evidence="6 8" id="KW-0012">Acyltransferase</keyword>
<sequence>MQFLIFLLVYPFIWLLSILPFRVLHFISDIFYYLLYYVIGYRKKVVFNNIKLAFPEKSDKEIKRIAKKSHRHFIDVFVEIIKLFTISEKQLRKRYKIGNIDIFKNLEKQHRSSILMGAHYANWEWIFLLNKNINFNGYAVYKKIKNKYFDKKIIETRGRFNTTLVSTKDIFSVIAKNTKENKLSLYGFLGDQSPKVHKAYYWSHFFGVENLPVHTGSELLAKRNDFAVVFFKTKRVKRGYYEVNFEMITDNPRSFKDYDITDIYLRKVEEQVKEAPEFYFWTHKRFKHRGKNLLDKKLTKRA</sequence>
<evidence type="ECO:0000313" key="9">
    <source>
        <dbReference type="Proteomes" id="UP000270856"/>
    </source>
</evidence>
<dbReference type="OrthoDB" id="9801955at2"/>
<keyword evidence="3" id="KW-0997">Cell inner membrane</keyword>
<keyword evidence="4 8" id="KW-0808">Transferase</keyword>
<dbReference type="PIRSF" id="PIRSF026649">
    <property type="entry name" value="MsbB"/>
    <property type="match status" value="1"/>
</dbReference>
<dbReference type="AlphaFoldDB" id="A0A3N4P0Z6"/>
<evidence type="ECO:0000256" key="1">
    <source>
        <dbReference type="ARBA" id="ARBA00004533"/>
    </source>
</evidence>
<keyword evidence="2" id="KW-1003">Cell membrane</keyword>
<keyword evidence="7" id="KW-1133">Transmembrane helix</keyword>
<dbReference type="GO" id="GO:0016746">
    <property type="term" value="F:acyltransferase activity"/>
    <property type="evidence" value="ECO:0007669"/>
    <property type="project" value="UniProtKB-KW"/>
</dbReference>
<evidence type="ECO:0000313" key="8">
    <source>
        <dbReference type="EMBL" id="RPD98676.1"/>
    </source>
</evidence>
<gene>
    <name evidence="8" type="ORF">EGM88_05660</name>
</gene>
<evidence type="ECO:0000256" key="5">
    <source>
        <dbReference type="ARBA" id="ARBA00023136"/>
    </source>
</evidence>
<evidence type="ECO:0000256" key="2">
    <source>
        <dbReference type="ARBA" id="ARBA00022475"/>
    </source>
</evidence>
<dbReference type="PANTHER" id="PTHR30606:SF10">
    <property type="entry name" value="PHOSPHATIDYLINOSITOL MANNOSIDE ACYLTRANSFERASE"/>
    <property type="match status" value="1"/>
</dbReference>
<dbReference type="GO" id="GO:0009247">
    <property type="term" value="P:glycolipid biosynthetic process"/>
    <property type="evidence" value="ECO:0007669"/>
    <property type="project" value="UniProtKB-ARBA"/>
</dbReference>
<dbReference type="EMBL" id="RPFJ01000006">
    <property type="protein sequence ID" value="RPD98676.1"/>
    <property type="molecule type" value="Genomic_DNA"/>
</dbReference>
<dbReference type="InterPro" id="IPR004960">
    <property type="entry name" value="LipA_acyltrans"/>
</dbReference>
<proteinExistence type="predicted"/>
<dbReference type="Proteomes" id="UP000270856">
    <property type="component" value="Unassembled WGS sequence"/>
</dbReference>
<evidence type="ECO:0000256" key="4">
    <source>
        <dbReference type="ARBA" id="ARBA00022679"/>
    </source>
</evidence>
<dbReference type="PANTHER" id="PTHR30606">
    <property type="entry name" value="LIPID A BIOSYNTHESIS LAUROYL ACYLTRANSFERASE"/>
    <property type="match status" value="1"/>
</dbReference>
<comment type="caution">
    <text evidence="8">The sequence shown here is derived from an EMBL/GenBank/DDBJ whole genome shotgun (WGS) entry which is preliminary data.</text>
</comment>
<dbReference type="Pfam" id="PF03279">
    <property type="entry name" value="Lip_A_acyltrans"/>
    <property type="match status" value="1"/>
</dbReference>
<accession>A0A3N4P0Z6</accession>
<evidence type="ECO:0000256" key="3">
    <source>
        <dbReference type="ARBA" id="ARBA00022519"/>
    </source>
</evidence>
<organism evidence="8 9">
    <name type="scientific">Aureibaculum marinum</name>
    <dbReference type="NCBI Taxonomy" id="2487930"/>
    <lineage>
        <taxon>Bacteria</taxon>
        <taxon>Pseudomonadati</taxon>
        <taxon>Bacteroidota</taxon>
        <taxon>Flavobacteriia</taxon>
        <taxon>Flavobacteriales</taxon>
        <taxon>Flavobacteriaceae</taxon>
        <taxon>Aureibaculum</taxon>
    </lineage>
</organism>
<keyword evidence="9" id="KW-1185">Reference proteome</keyword>
<keyword evidence="7" id="KW-0812">Transmembrane</keyword>
<dbReference type="CDD" id="cd07984">
    <property type="entry name" value="LPLAT_LABLAT-like"/>
    <property type="match status" value="1"/>
</dbReference>
<dbReference type="RefSeq" id="WP_123896992.1">
    <property type="nucleotide sequence ID" value="NZ_RPFJ01000006.1"/>
</dbReference>